<dbReference type="InterPro" id="IPR000780">
    <property type="entry name" value="CheR_MeTrfase"/>
</dbReference>
<reference evidence="6 7" key="1">
    <citation type="submission" date="2016-10" db="EMBL/GenBank/DDBJ databases">
        <authorList>
            <person name="de Groot N.N."/>
        </authorList>
    </citation>
    <scope>NUCLEOTIDE SEQUENCE [LARGE SCALE GENOMIC DNA]</scope>
    <source>
        <strain evidence="6 7">LMG 25475</strain>
    </source>
</reference>
<dbReference type="OrthoDB" id="9816309at2"/>
<dbReference type="Gene3D" id="3.40.50.150">
    <property type="entry name" value="Vaccinia Virus protein VP39"/>
    <property type="match status" value="1"/>
</dbReference>
<feature type="domain" description="CheR-type methyltransferase" evidence="5">
    <location>
        <begin position="1"/>
        <end position="240"/>
    </location>
</feature>
<dbReference type="EMBL" id="FNBM01000001">
    <property type="protein sequence ID" value="SDE89488.1"/>
    <property type="molecule type" value="Genomic_DNA"/>
</dbReference>
<feature type="repeat" description="TPR" evidence="4">
    <location>
        <begin position="347"/>
        <end position="380"/>
    </location>
</feature>
<evidence type="ECO:0000313" key="7">
    <source>
        <dbReference type="Proteomes" id="UP000243378"/>
    </source>
</evidence>
<dbReference type="SUPFAM" id="SSF53335">
    <property type="entry name" value="S-adenosyl-L-methionine-dependent methyltransferases"/>
    <property type="match status" value="1"/>
</dbReference>
<evidence type="ECO:0000256" key="2">
    <source>
        <dbReference type="ARBA" id="ARBA00022679"/>
    </source>
</evidence>
<dbReference type="Pfam" id="PF01739">
    <property type="entry name" value="CheR"/>
    <property type="match status" value="1"/>
</dbReference>
<keyword evidence="3" id="KW-0949">S-adenosyl-L-methionine</keyword>
<name>A0A1G7GMT9_9GAMM</name>
<keyword evidence="4" id="KW-0802">TPR repeat</keyword>
<dbReference type="SMART" id="SM00138">
    <property type="entry name" value="MeTrc"/>
    <property type="match status" value="1"/>
</dbReference>
<dbReference type="PANTHER" id="PTHR24422">
    <property type="entry name" value="CHEMOTAXIS PROTEIN METHYLTRANSFERASE"/>
    <property type="match status" value="1"/>
</dbReference>
<evidence type="ECO:0000313" key="6">
    <source>
        <dbReference type="EMBL" id="SDE89488.1"/>
    </source>
</evidence>
<dbReference type="GO" id="GO:0008757">
    <property type="term" value="F:S-adenosylmethionine-dependent methyltransferase activity"/>
    <property type="evidence" value="ECO:0007669"/>
    <property type="project" value="InterPro"/>
</dbReference>
<dbReference type="Gene3D" id="1.25.40.10">
    <property type="entry name" value="Tetratricopeptide repeat domain"/>
    <property type="match status" value="1"/>
</dbReference>
<gene>
    <name evidence="6" type="ORF">SAMN05216381_0262</name>
</gene>
<organism evidence="6 7">
    <name type="scientific">Phytopseudomonas seleniipraecipitans</name>
    <dbReference type="NCBI Taxonomy" id="640205"/>
    <lineage>
        <taxon>Bacteria</taxon>
        <taxon>Pseudomonadati</taxon>
        <taxon>Pseudomonadota</taxon>
        <taxon>Gammaproteobacteria</taxon>
        <taxon>Pseudomonadales</taxon>
        <taxon>Pseudomonadaceae</taxon>
        <taxon>Phytopseudomonas</taxon>
    </lineage>
</organism>
<dbReference type="SUPFAM" id="SSF48452">
    <property type="entry name" value="TPR-like"/>
    <property type="match status" value="1"/>
</dbReference>
<dbReference type="PROSITE" id="PS50123">
    <property type="entry name" value="CHER"/>
    <property type="match status" value="1"/>
</dbReference>
<dbReference type="AlphaFoldDB" id="A0A1G7GMT9"/>
<evidence type="ECO:0000256" key="3">
    <source>
        <dbReference type="ARBA" id="ARBA00022691"/>
    </source>
</evidence>
<dbReference type="InterPro" id="IPR019734">
    <property type="entry name" value="TPR_rpt"/>
</dbReference>
<proteinExistence type="predicted"/>
<dbReference type="PROSITE" id="PS50005">
    <property type="entry name" value="TPR"/>
    <property type="match status" value="1"/>
</dbReference>
<sequence length="416" mass="45178">MNGRFEQLLHGLIGLDAESVGQVVIERAVRQRVAALGCADEDAYWLQLKASATEQQALVEAVVVPETWFFRYPESFVALVRLARERIGQIMGVRPLRILSLPCSSGEEPYSIAMALLDAGLPSESFRIDAMDISELILVRAQRALYGRNSFRGDDLSFRDRHFVETPEGFQLKDEVCRKVRLLAGNLLAPGLLAGEAPYDLVFCRNLLIYFDRPTQHAVAAVLQRLMREDGALFIGPAEASLFSQVGMRALNIPLAFVFRRGTATLPRLVASQSTGLAATPVRARAALPVTPVGKPPVPRAPSATPLPRAGAGDAALDEIAGLANAGRSDEARAACERYLAAHGPTAQAFYWLGLLSDVAGRSNEAQDYYRKTLYLAPKHAEALAHLSALLAARGDLAGAKRLQQRAGRGVSRDDR</sequence>
<dbReference type="STRING" id="640205.SAMN05216381_0262"/>
<evidence type="ECO:0000259" key="5">
    <source>
        <dbReference type="PROSITE" id="PS50123"/>
    </source>
</evidence>
<dbReference type="InterPro" id="IPR022642">
    <property type="entry name" value="CheR_C"/>
</dbReference>
<evidence type="ECO:0000256" key="1">
    <source>
        <dbReference type="ARBA" id="ARBA00022603"/>
    </source>
</evidence>
<dbReference type="RefSeq" id="WP_092363755.1">
    <property type="nucleotide sequence ID" value="NZ_FNBM01000001.1"/>
</dbReference>
<dbReference type="PANTHER" id="PTHR24422:SF19">
    <property type="entry name" value="CHEMOTAXIS PROTEIN METHYLTRANSFERASE"/>
    <property type="match status" value="1"/>
</dbReference>
<dbReference type="InterPro" id="IPR029063">
    <property type="entry name" value="SAM-dependent_MTases_sf"/>
</dbReference>
<dbReference type="GO" id="GO:0032259">
    <property type="term" value="P:methylation"/>
    <property type="evidence" value="ECO:0007669"/>
    <property type="project" value="UniProtKB-KW"/>
</dbReference>
<keyword evidence="1 6" id="KW-0489">Methyltransferase</keyword>
<evidence type="ECO:0000256" key="4">
    <source>
        <dbReference type="PROSITE-ProRule" id="PRU00339"/>
    </source>
</evidence>
<dbReference type="InterPro" id="IPR011990">
    <property type="entry name" value="TPR-like_helical_dom_sf"/>
</dbReference>
<dbReference type="PRINTS" id="PR00996">
    <property type="entry name" value="CHERMTFRASE"/>
</dbReference>
<dbReference type="InterPro" id="IPR050903">
    <property type="entry name" value="Bact_Chemotaxis_MeTrfase"/>
</dbReference>
<protein>
    <submittedName>
        <fullName evidence="6">Chemotaxis protein methyltransferase WspC</fullName>
    </submittedName>
</protein>
<dbReference type="Proteomes" id="UP000243378">
    <property type="component" value="Unassembled WGS sequence"/>
</dbReference>
<accession>A0A1G7GMT9</accession>
<keyword evidence="2 6" id="KW-0808">Transferase</keyword>